<name>A0A0A9TEW9_ARUDO</name>
<accession>A0A0A9TEW9</accession>
<feature type="region of interest" description="Disordered" evidence="1">
    <location>
        <begin position="1"/>
        <end position="22"/>
    </location>
</feature>
<protein>
    <submittedName>
        <fullName evidence="2">Uncharacterized protein</fullName>
    </submittedName>
</protein>
<dbReference type="AlphaFoldDB" id="A0A0A9TEW9"/>
<feature type="compositionally biased region" description="Polar residues" evidence="1">
    <location>
        <begin position="1"/>
        <end position="15"/>
    </location>
</feature>
<proteinExistence type="predicted"/>
<sequence length="22" mass="2246">MPTVMNSRAVSSPMNAGNGPVK</sequence>
<evidence type="ECO:0000256" key="1">
    <source>
        <dbReference type="SAM" id="MobiDB-lite"/>
    </source>
</evidence>
<dbReference type="EMBL" id="GBRH01269185">
    <property type="protein sequence ID" value="JAD28710.1"/>
    <property type="molecule type" value="Transcribed_RNA"/>
</dbReference>
<reference evidence="2" key="1">
    <citation type="submission" date="2014-09" db="EMBL/GenBank/DDBJ databases">
        <authorList>
            <person name="Magalhaes I.L.F."/>
            <person name="Oliveira U."/>
            <person name="Santos F.R."/>
            <person name="Vidigal T.H.D.A."/>
            <person name="Brescovit A.D."/>
            <person name="Santos A.J."/>
        </authorList>
    </citation>
    <scope>NUCLEOTIDE SEQUENCE</scope>
    <source>
        <tissue evidence="2">Shoot tissue taken approximately 20 cm above the soil surface</tissue>
    </source>
</reference>
<reference evidence="2" key="2">
    <citation type="journal article" date="2015" name="Data Brief">
        <title>Shoot transcriptome of the giant reed, Arundo donax.</title>
        <authorList>
            <person name="Barrero R.A."/>
            <person name="Guerrero F.D."/>
            <person name="Moolhuijzen P."/>
            <person name="Goolsby J.A."/>
            <person name="Tidwell J."/>
            <person name="Bellgard S.E."/>
            <person name="Bellgard M.I."/>
        </authorList>
    </citation>
    <scope>NUCLEOTIDE SEQUENCE</scope>
    <source>
        <tissue evidence="2">Shoot tissue taken approximately 20 cm above the soil surface</tissue>
    </source>
</reference>
<evidence type="ECO:0000313" key="2">
    <source>
        <dbReference type="EMBL" id="JAD28710.1"/>
    </source>
</evidence>
<organism evidence="2">
    <name type="scientific">Arundo donax</name>
    <name type="common">Giant reed</name>
    <name type="synonym">Donax arundinaceus</name>
    <dbReference type="NCBI Taxonomy" id="35708"/>
    <lineage>
        <taxon>Eukaryota</taxon>
        <taxon>Viridiplantae</taxon>
        <taxon>Streptophyta</taxon>
        <taxon>Embryophyta</taxon>
        <taxon>Tracheophyta</taxon>
        <taxon>Spermatophyta</taxon>
        <taxon>Magnoliopsida</taxon>
        <taxon>Liliopsida</taxon>
        <taxon>Poales</taxon>
        <taxon>Poaceae</taxon>
        <taxon>PACMAD clade</taxon>
        <taxon>Arundinoideae</taxon>
        <taxon>Arundineae</taxon>
        <taxon>Arundo</taxon>
    </lineage>
</organism>